<sequence>MKSRNRMILWGVGVLFIGVLLIVFTTYNQKSRPVVPPTPPEFFKLQAAMQNSVVTEGKADGTIQVILQLLQPTEKEIVLNASLSSDQIDPIEEKRLYQGMMDPMQSLQFSFPFEDLPIGKYKLYVQALSNFSDVQRWGGDHTYYFQVTDNNVVTGW</sequence>
<evidence type="ECO:0008006" key="4">
    <source>
        <dbReference type="Google" id="ProtNLM"/>
    </source>
</evidence>
<feature type="transmembrane region" description="Helical" evidence="1">
    <location>
        <begin position="7"/>
        <end position="27"/>
    </location>
</feature>
<keyword evidence="1" id="KW-1133">Transmembrane helix</keyword>
<keyword evidence="3" id="KW-1185">Reference proteome</keyword>
<accession>A0ABW4ZUH0</accession>
<proteinExistence type="predicted"/>
<evidence type="ECO:0000256" key="1">
    <source>
        <dbReference type="SAM" id="Phobius"/>
    </source>
</evidence>
<evidence type="ECO:0000313" key="2">
    <source>
        <dbReference type="EMBL" id="MFD2169266.1"/>
    </source>
</evidence>
<reference evidence="3" key="1">
    <citation type="journal article" date="2019" name="Int. J. Syst. Evol. Microbiol.">
        <title>The Global Catalogue of Microorganisms (GCM) 10K type strain sequencing project: providing services to taxonomists for standard genome sequencing and annotation.</title>
        <authorList>
            <consortium name="The Broad Institute Genomics Platform"/>
            <consortium name="The Broad Institute Genome Sequencing Center for Infectious Disease"/>
            <person name="Wu L."/>
            <person name="Ma J."/>
        </authorList>
    </citation>
    <scope>NUCLEOTIDE SEQUENCE [LARGE SCALE GENOMIC DNA]</scope>
    <source>
        <strain evidence="3">CGMCC 1.13574</strain>
    </source>
</reference>
<evidence type="ECO:0000313" key="3">
    <source>
        <dbReference type="Proteomes" id="UP001597343"/>
    </source>
</evidence>
<dbReference type="Proteomes" id="UP001597343">
    <property type="component" value="Unassembled WGS sequence"/>
</dbReference>
<comment type="caution">
    <text evidence="2">The sequence shown here is derived from an EMBL/GenBank/DDBJ whole genome shotgun (WGS) entry which is preliminary data.</text>
</comment>
<gene>
    <name evidence="2" type="ORF">ACFSOY_04430</name>
</gene>
<organism evidence="2 3">
    <name type="scientific">Tumebacillus lipolyticus</name>
    <dbReference type="NCBI Taxonomy" id="1280370"/>
    <lineage>
        <taxon>Bacteria</taxon>
        <taxon>Bacillati</taxon>
        <taxon>Bacillota</taxon>
        <taxon>Bacilli</taxon>
        <taxon>Bacillales</taxon>
        <taxon>Alicyclobacillaceae</taxon>
        <taxon>Tumebacillus</taxon>
    </lineage>
</organism>
<protein>
    <recommendedName>
        <fullName evidence="4">YtkA-like domain-containing protein</fullName>
    </recommendedName>
</protein>
<keyword evidence="1" id="KW-0812">Transmembrane</keyword>
<keyword evidence="1" id="KW-0472">Membrane</keyword>
<dbReference type="EMBL" id="JBHUIO010000002">
    <property type="protein sequence ID" value="MFD2169266.1"/>
    <property type="molecule type" value="Genomic_DNA"/>
</dbReference>
<name>A0ABW4ZUH0_9BACL</name>
<dbReference type="RefSeq" id="WP_386044312.1">
    <property type="nucleotide sequence ID" value="NZ_JBHUIO010000002.1"/>
</dbReference>